<keyword evidence="5" id="KW-0808">Transferase</keyword>
<keyword evidence="12 14" id="KW-0472">Membrane</keyword>
<evidence type="ECO:0000256" key="4">
    <source>
        <dbReference type="ARBA" id="ARBA00012483"/>
    </source>
</evidence>
<dbReference type="GO" id="GO:0036503">
    <property type="term" value="P:ERAD pathway"/>
    <property type="evidence" value="ECO:0007669"/>
    <property type="project" value="TreeGrafter"/>
</dbReference>
<evidence type="ECO:0000256" key="9">
    <source>
        <dbReference type="ARBA" id="ARBA00022786"/>
    </source>
</evidence>
<feature type="transmembrane region" description="Helical" evidence="14">
    <location>
        <begin position="220"/>
        <end position="241"/>
    </location>
</feature>
<feature type="transmembrane region" description="Helical" evidence="14">
    <location>
        <begin position="1196"/>
        <end position="1218"/>
    </location>
</feature>
<dbReference type="SUPFAM" id="SSF57850">
    <property type="entry name" value="RING/U-box"/>
    <property type="match status" value="1"/>
</dbReference>
<feature type="transmembrane region" description="Helical" evidence="14">
    <location>
        <begin position="1392"/>
        <end position="1410"/>
    </location>
</feature>
<feature type="compositionally biased region" description="Basic and acidic residues" evidence="13">
    <location>
        <begin position="1533"/>
        <end position="1548"/>
    </location>
</feature>
<feature type="transmembrane region" description="Helical" evidence="14">
    <location>
        <begin position="1327"/>
        <end position="1349"/>
    </location>
</feature>
<keyword evidence="8" id="KW-0863">Zinc-finger</keyword>
<dbReference type="InterPro" id="IPR011016">
    <property type="entry name" value="Znf_RING-CH"/>
</dbReference>
<feature type="transmembrane region" description="Helical" evidence="14">
    <location>
        <begin position="102"/>
        <end position="120"/>
    </location>
</feature>
<feature type="compositionally biased region" description="Basic and acidic residues" evidence="13">
    <location>
        <begin position="448"/>
        <end position="462"/>
    </location>
</feature>
<gene>
    <name evidence="16" type="ORF">L201_006309</name>
</gene>
<keyword evidence="7" id="KW-0479">Metal-binding</keyword>
<feature type="compositionally biased region" description="Basic and acidic residues" evidence="13">
    <location>
        <begin position="1474"/>
        <end position="1505"/>
    </location>
</feature>
<evidence type="ECO:0000256" key="13">
    <source>
        <dbReference type="SAM" id="MobiDB-lite"/>
    </source>
</evidence>
<feature type="transmembrane region" description="Helical" evidence="14">
    <location>
        <begin position="877"/>
        <end position="900"/>
    </location>
</feature>
<dbReference type="PANTHER" id="PTHR13145:SF0">
    <property type="entry name" value="E3 UBIQUITIN-PROTEIN LIGASE MARCHF6"/>
    <property type="match status" value="1"/>
</dbReference>
<dbReference type="Pfam" id="PF23113">
    <property type="entry name" value="MARCHF6_C"/>
    <property type="match status" value="1"/>
</dbReference>
<evidence type="ECO:0000313" key="16">
    <source>
        <dbReference type="EMBL" id="WWC91366.1"/>
    </source>
</evidence>
<keyword evidence="6 14" id="KW-0812">Transmembrane</keyword>
<evidence type="ECO:0000259" key="15">
    <source>
        <dbReference type="PROSITE" id="PS51292"/>
    </source>
</evidence>
<protein>
    <recommendedName>
        <fullName evidence="4">RING-type E3 ubiquitin transferase</fullName>
        <ecNumber evidence="4">2.3.2.27</ecNumber>
    </recommendedName>
</protein>
<dbReference type="EC" id="2.3.2.27" evidence="4"/>
<evidence type="ECO:0000256" key="10">
    <source>
        <dbReference type="ARBA" id="ARBA00022833"/>
    </source>
</evidence>
<dbReference type="EMBL" id="CP144105">
    <property type="protein sequence ID" value="WWC91366.1"/>
    <property type="molecule type" value="Genomic_DNA"/>
</dbReference>
<feature type="transmembrane region" description="Helical" evidence="14">
    <location>
        <begin position="1032"/>
        <end position="1050"/>
    </location>
</feature>
<organism evidence="16 17">
    <name type="scientific">Kwoniella dendrophila CBS 6074</name>
    <dbReference type="NCBI Taxonomy" id="1295534"/>
    <lineage>
        <taxon>Eukaryota</taxon>
        <taxon>Fungi</taxon>
        <taxon>Dikarya</taxon>
        <taxon>Basidiomycota</taxon>
        <taxon>Agaricomycotina</taxon>
        <taxon>Tremellomycetes</taxon>
        <taxon>Tremellales</taxon>
        <taxon>Cryptococcaceae</taxon>
        <taxon>Kwoniella</taxon>
    </lineage>
</organism>
<dbReference type="Pfam" id="PF12906">
    <property type="entry name" value="RINGv"/>
    <property type="match status" value="1"/>
</dbReference>
<dbReference type="InterPro" id="IPR013083">
    <property type="entry name" value="Znf_RING/FYVE/PHD"/>
</dbReference>
<dbReference type="Gene3D" id="3.30.40.10">
    <property type="entry name" value="Zinc/RING finger domain, C3HC4 (zinc finger)"/>
    <property type="match status" value="1"/>
</dbReference>
<evidence type="ECO:0000256" key="7">
    <source>
        <dbReference type="ARBA" id="ARBA00022723"/>
    </source>
</evidence>
<feature type="compositionally biased region" description="Low complexity" evidence="13">
    <location>
        <begin position="533"/>
        <end position="542"/>
    </location>
</feature>
<feature type="transmembrane region" description="Helical" evidence="14">
    <location>
        <begin position="1282"/>
        <end position="1307"/>
    </location>
</feature>
<evidence type="ECO:0000256" key="12">
    <source>
        <dbReference type="ARBA" id="ARBA00023136"/>
    </source>
</evidence>
<feature type="compositionally biased region" description="Basic and acidic residues" evidence="13">
    <location>
        <begin position="469"/>
        <end position="499"/>
    </location>
</feature>
<evidence type="ECO:0000256" key="11">
    <source>
        <dbReference type="ARBA" id="ARBA00022989"/>
    </source>
</evidence>
<evidence type="ECO:0000256" key="5">
    <source>
        <dbReference type="ARBA" id="ARBA00022679"/>
    </source>
</evidence>
<keyword evidence="11 14" id="KW-1133">Transmembrane helix</keyword>
<dbReference type="SMART" id="SM00744">
    <property type="entry name" value="RINGv"/>
    <property type="match status" value="1"/>
</dbReference>
<dbReference type="GeneID" id="91096978"/>
<dbReference type="Proteomes" id="UP001355207">
    <property type="component" value="Chromosome 8"/>
</dbReference>
<name>A0AAX4K0V9_9TREE</name>
<keyword evidence="9" id="KW-0833">Ubl conjugation pathway</keyword>
<proteinExistence type="predicted"/>
<dbReference type="GO" id="GO:0008270">
    <property type="term" value="F:zinc ion binding"/>
    <property type="evidence" value="ECO:0007669"/>
    <property type="project" value="UniProtKB-KW"/>
</dbReference>
<evidence type="ECO:0000313" key="17">
    <source>
        <dbReference type="Proteomes" id="UP001355207"/>
    </source>
</evidence>
<feature type="region of interest" description="Disordered" evidence="13">
    <location>
        <begin position="298"/>
        <end position="317"/>
    </location>
</feature>
<feature type="region of interest" description="Disordered" evidence="13">
    <location>
        <begin position="330"/>
        <end position="351"/>
    </location>
</feature>
<feature type="domain" description="RING-CH-type" evidence="15">
    <location>
        <begin position="11"/>
        <end position="72"/>
    </location>
</feature>
<feature type="transmembrane region" description="Helical" evidence="14">
    <location>
        <begin position="991"/>
        <end position="1012"/>
    </location>
</feature>
<feature type="transmembrane region" description="Helical" evidence="14">
    <location>
        <begin position="1238"/>
        <end position="1261"/>
    </location>
</feature>
<feature type="compositionally biased region" description="Acidic residues" evidence="13">
    <location>
        <begin position="303"/>
        <end position="315"/>
    </location>
</feature>
<dbReference type="GO" id="GO:0061630">
    <property type="term" value="F:ubiquitin protein ligase activity"/>
    <property type="evidence" value="ECO:0007669"/>
    <property type="project" value="UniProtKB-EC"/>
</dbReference>
<dbReference type="PANTHER" id="PTHR13145">
    <property type="entry name" value="SSM4 PROTEIN"/>
    <property type="match status" value="1"/>
</dbReference>
<dbReference type="FunFam" id="3.30.40.10:FF:000287">
    <property type="entry name" value="RING finger membrane protein"/>
    <property type="match status" value="1"/>
</dbReference>
<evidence type="ECO:0000256" key="8">
    <source>
        <dbReference type="ARBA" id="ARBA00022771"/>
    </source>
</evidence>
<reference evidence="16 17" key="1">
    <citation type="submission" date="2024-01" db="EMBL/GenBank/DDBJ databases">
        <title>Comparative genomics of Cryptococcus and Kwoniella reveals pathogenesis evolution and contrasting modes of karyotype evolution via chromosome fusion or intercentromeric recombination.</title>
        <authorList>
            <person name="Coelho M.A."/>
            <person name="David-Palma M."/>
            <person name="Shea T."/>
            <person name="Bowers K."/>
            <person name="McGinley-Smith S."/>
            <person name="Mohammad A.W."/>
            <person name="Gnirke A."/>
            <person name="Yurkov A.M."/>
            <person name="Nowrousian M."/>
            <person name="Sun S."/>
            <person name="Cuomo C.A."/>
            <person name="Heitman J."/>
        </authorList>
    </citation>
    <scope>NUCLEOTIDE SEQUENCE [LARGE SCALE GENOMIC DNA]</scope>
    <source>
        <strain evidence="16 17">CBS 6074</strain>
    </source>
</reference>
<comment type="subcellular location">
    <subcellularLocation>
        <location evidence="2">Membrane</location>
        <topology evidence="2">Multi-pass membrane protein</topology>
    </subcellularLocation>
</comment>
<feature type="compositionally biased region" description="Acidic residues" evidence="13">
    <location>
        <begin position="1506"/>
        <end position="1532"/>
    </location>
</feature>
<feature type="region of interest" description="Disordered" evidence="13">
    <location>
        <begin position="1474"/>
        <end position="1548"/>
    </location>
</feature>
<comment type="pathway">
    <text evidence="3">Protein modification; protein ubiquitination.</text>
</comment>
<dbReference type="InterPro" id="IPR056521">
    <property type="entry name" value="MARCHF6-like_C"/>
</dbReference>
<dbReference type="GO" id="GO:0005789">
    <property type="term" value="C:endoplasmic reticulum membrane"/>
    <property type="evidence" value="ECO:0007669"/>
    <property type="project" value="TreeGrafter"/>
</dbReference>
<comment type="catalytic activity">
    <reaction evidence="1">
        <text>S-ubiquitinyl-[E2 ubiquitin-conjugating enzyme]-L-cysteine + [acceptor protein]-L-lysine = [E2 ubiquitin-conjugating enzyme]-L-cysteine + N(6)-ubiquitinyl-[acceptor protein]-L-lysine.</text>
        <dbReference type="EC" id="2.3.2.27"/>
    </reaction>
</comment>
<evidence type="ECO:0000256" key="6">
    <source>
        <dbReference type="ARBA" id="ARBA00022692"/>
    </source>
</evidence>
<dbReference type="PROSITE" id="PS51292">
    <property type="entry name" value="ZF_RING_CH"/>
    <property type="match status" value="1"/>
</dbReference>
<evidence type="ECO:0000256" key="14">
    <source>
        <dbReference type="SAM" id="Phobius"/>
    </source>
</evidence>
<feature type="transmembrane region" description="Helical" evidence="14">
    <location>
        <begin position="920"/>
        <end position="940"/>
    </location>
</feature>
<dbReference type="RefSeq" id="XP_066078128.1">
    <property type="nucleotide sequence ID" value="XM_066222031.1"/>
</dbReference>
<evidence type="ECO:0000256" key="1">
    <source>
        <dbReference type="ARBA" id="ARBA00000900"/>
    </source>
</evidence>
<evidence type="ECO:0000256" key="3">
    <source>
        <dbReference type="ARBA" id="ARBA00004906"/>
    </source>
</evidence>
<dbReference type="CDD" id="cd16702">
    <property type="entry name" value="RING_CH-C4HC3_MARCH6"/>
    <property type="match status" value="1"/>
</dbReference>
<sequence>MTEFMPAIPPHHDEEEDVCRVCRVEGDEADPLIHPCKCSGSVKFVHPDCLKQWLAQTGKKHCEICGHKYTFTKIYPEKLPDTIPPTVYVRQSILWVYRKQLWIARCILVVSVWLIVLPSLNMFSLRSLLWIADHIGYSGPTSNDDVPQGFVGNATDFSLANATESIVLNITSTSNSSIPNNTAGTTKGDVVFRPVSTLIVVIKRAVEEWMKGDENSVISYVLRGQILSISLAAVLIGLILLREWITQHNFQEGTRPQIVEQGEINPDEWMIFNGVARKTTDVMAAILGNKRAARERRMHEMAENEEEVEEREQEAEASLRAYQRTLDREQQIKEDQEDQESDSAAERRKAGMDLESIRFRANRTPFREDIAIPDKPDAVVAALQEYRRSHRLAEKQAAQKELEKEVFEAGVEFDQMMDEALLSSRMQPPSPSFQDRYDGESDAGPSRPRLERVGTEFGEAKPESVLMEPKSDSRKSFKEREEVAYKAPELLEKGKGKEEQSEDSNEAGPSDPRTANGGVEEGDIPLFLPPSPTRTASSSSSAQNNVFRAGDTIRFDEHGNILHEFPRPATTEGDIPIIPAPRPAEVANEDEDADWEDEDDGDANRDAEIREIADNVAFNANGLGNLPGIEIRPIQVADVAAEEPEEEPWDRDDWNGILEVVGLMGPLHGLFQNVLFGVIIMSAAISIFIGLPLLIGKLFLSTDMIRTSLTIARRTLYLIRKVTDPVVDIVFEILKEVVILPFLAAVRGAETIIARKLGLDDRSVQGDMLTKLTSILSLSSSTSSTSIPIEDITDKGKHVALLGDGLAWVGQHAFDAYSAYVQGKRRISISDSVSGRMITVLSGYGTAAGIVGLIALPGDHGGAISRELSKIVRDHAMFLKLAFFMTLELGAFPLGIGLMIDMCTVPLWPGVTIMSRLDKLRAGPFGVMFLDWLIGTMFMYQFATLLSHIRTLCRPGTLFFIRDPADPNYSPVKDIVEKSAFSQLRKLGTSAVMYSVIVFTLFGGSCWTLAYIPYIDFLPLRLDPTFGPLTSIPFDLLFLHLVVPPTIKYIRPRHRARKLLNIWWKSTISLFRLNTLMARRTALHDHTKLSTRPNKLDKLWPILDPICRYMFGKYDPVSTKARVPASDQVILLPPAQRKAEGGVFIALTEGGTPHNPADKMRLLKQDRRAREAGRIPERDYEVIHLPKFWRTRVHTFIGTTLLMASFVLAFSTFGPIIIGRMASNLVSNGSSKSVHDGYNWLFGAYIMYLSLSLGLFARRHIMTLSKAARLRRSARSTRIKRTFIRYLAGAYGLFTVYGVVPFCIGLLGDIYGSSFSWQRKGAVDARMVVHFWNTWAMGVVVCSLGVGLMSNVKRMKPTKGSLMDKLKDQFKNPFPRDLSTTHKVVWPVIQRLLWLNITPFLATFIILLTFKGELSDETHQAIGQAVTPIFLRIHILIGIKDYLKSGWGKMRQEMIDAEYVLEEKVENFDPIKEEEEKKKREEMIKKKKEQKENKLSKDKENRENDIDLDDEDDNDDDEEKEEEWEDENEVEEREERNENREDVVVAID</sequence>
<feature type="region of interest" description="Disordered" evidence="13">
    <location>
        <begin position="425"/>
        <end position="544"/>
    </location>
</feature>
<keyword evidence="10" id="KW-0862">Zinc</keyword>
<keyword evidence="17" id="KW-1185">Reference proteome</keyword>
<feature type="transmembrane region" description="Helical" evidence="14">
    <location>
        <begin position="674"/>
        <end position="695"/>
    </location>
</feature>
<accession>A0AAX4K0V9</accession>
<evidence type="ECO:0000256" key="2">
    <source>
        <dbReference type="ARBA" id="ARBA00004141"/>
    </source>
</evidence>